<feature type="compositionally biased region" description="Basic and acidic residues" evidence="9">
    <location>
        <begin position="599"/>
        <end position="617"/>
    </location>
</feature>
<keyword evidence="5" id="KW-0234">DNA repair</keyword>
<dbReference type="GO" id="GO:0030870">
    <property type="term" value="C:Mre11 complex"/>
    <property type="evidence" value="ECO:0007669"/>
    <property type="project" value="InterPro"/>
</dbReference>
<protein>
    <recommendedName>
        <fullName evidence="10">FHA domain-containing protein</fullName>
    </recommendedName>
</protein>
<dbReference type="SUPFAM" id="SSF49879">
    <property type="entry name" value="SMAD/FHA domain"/>
    <property type="match status" value="1"/>
</dbReference>
<feature type="coiled-coil region" evidence="8">
    <location>
        <begin position="324"/>
        <end position="351"/>
    </location>
</feature>
<keyword evidence="12" id="KW-1185">Reference proteome</keyword>
<evidence type="ECO:0000256" key="7">
    <source>
        <dbReference type="ARBA" id="ARBA00044757"/>
    </source>
</evidence>
<keyword evidence="4" id="KW-0227">DNA damage</keyword>
<gene>
    <name evidence="11" type="ORF">LTR09_001131</name>
</gene>
<dbReference type="PANTHER" id="PTHR12162">
    <property type="entry name" value="NIBRIN-RELATED"/>
    <property type="match status" value="1"/>
</dbReference>
<dbReference type="GO" id="GO:0000724">
    <property type="term" value="P:double-strand break repair via homologous recombination"/>
    <property type="evidence" value="ECO:0007669"/>
    <property type="project" value="TreeGrafter"/>
</dbReference>
<feature type="compositionally biased region" description="Polar residues" evidence="9">
    <location>
        <begin position="485"/>
        <end position="496"/>
    </location>
</feature>
<dbReference type="EMBL" id="JAWDJX010000002">
    <property type="protein sequence ID" value="KAK3058054.1"/>
    <property type="molecule type" value="Genomic_DNA"/>
</dbReference>
<feature type="compositionally biased region" description="Basic and acidic residues" evidence="9">
    <location>
        <begin position="748"/>
        <end position="764"/>
    </location>
</feature>
<comment type="caution">
    <text evidence="11">The sequence shown here is derived from an EMBL/GenBank/DDBJ whole genome shotgun (WGS) entry which is preliminary data.</text>
</comment>
<comment type="similarity">
    <text evidence="7">Belongs to the Nibrin family.</text>
</comment>
<evidence type="ECO:0000256" key="8">
    <source>
        <dbReference type="SAM" id="Coils"/>
    </source>
</evidence>
<feature type="compositionally biased region" description="Polar residues" evidence="9">
    <location>
        <begin position="368"/>
        <end position="395"/>
    </location>
</feature>
<comment type="subcellular location">
    <subcellularLocation>
        <location evidence="2">Chromosome</location>
    </subcellularLocation>
    <subcellularLocation>
        <location evidence="1">Nucleus</location>
    </subcellularLocation>
</comment>
<feature type="region of interest" description="Disordered" evidence="9">
    <location>
        <begin position="700"/>
        <end position="859"/>
    </location>
</feature>
<dbReference type="GO" id="GO:0003684">
    <property type="term" value="F:damaged DNA binding"/>
    <property type="evidence" value="ECO:0007669"/>
    <property type="project" value="TreeGrafter"/>
</dbReference>
<dbReference type="SUPFAM" id="SSF52113">
    <property type="entry name" value="BRCT domain"/>
    <property type="match status" value="1"/>
</dbReference>
<dbReference type="InterPro" id="IPR036420">
    <property type="entry name" value="BRCT_dom_sf"/>
</dbReference>
<organism evidence="11 12">
    <name type="scientific">Extremus antarcticus</name>
    <dbReference type="NCBI Taxonomy" id="702011"/>
    <lineage>
        <taxon>Eukaryota</taxon>
        <taxon>Fungi</taxon>
        <taxon>Dikarya</taxon>
        <taxon>Ascomycota</taxon>
        <taxon>Pezizomycotina</taxon>
        <taxon>Dothideomycetes</taxon>
        <taxon>Dothideomycetidae</taxon>
        <taxon>Mycosphaerellales</taxon>
        <taxon>Extremaceae</taxon>
        <taxon>Extremus</taxon>
    </lineage>
</organism>
<dbReference type="Gene3D" id="3.40.50.10190">
    <property type="entry name" value="BRCT domain"/>
    <property type="match status" value="1"/>
</dbReference>
<dbReference type="PROSITE" id="PS50006">
    <property type="entry name" value="FHA_DOMAIN"/>
    <property type="match status" value="1"/>
</dbReference>
<dbReference type="InterPro" id="IPR008984">
    <property type="entry name" value="SMAD_FHA_dom_sf"/>
</dbReference>
<dbReference type="GO" id="GO:0005694">
    <property type="term" value="C:chromosome"/>
    <property type="evidence" value="ECO:0007669"/>
    <property type="project" value="UniProtKB-SubCell"/>
</dbReference>
<evidence type="ECO:0000313" key="11">
    <source>
        <dbReference type="EMBL" id="KAK3058054.1"/>
    </source>
</evidence>
<dbReference type="InterPro" id="IPR032429">
    <property type="entry name" value="Nibrin_BRCT2"/>
</dbReference>
<feature type="region of interest" description="Disordered" evidence="9">
    <location>
        <begin position="368"/>
        <end position="543"/>
    </location>
</feature>
<evidence type="ECO:0000259" key="10">
    <source>
        <dbReference type="PROSITE" id="PS50006"/>
    </source>
</evidence>
<accession>A0AAJ0LWL1</accession>
<feature type="compositionally biased region" description="Low complexity" evidence="9">
    <location>
        <begin position="785"/>
        <end position="800"/>
    </location>
</feature>
<dbReference type="InterPro" id="IPR043014">
    <property type="entry name" value="Nibrin_BRCT2_sf"/>
</dbReference>
<keyword evidence="8" id="KW-0175">Coiled coil</keyword>
<dbReference type="InterPro" id="IPR000253">
    <property type="entry name" value="FHA_dom"/>
</dbReference>
<dbReference type="Pfam" id="PF00498">
    <property type="entry name" value="FHA"/>
    <property type="match status" value="1"/>
</dbReference>
<proteinExistence type="inferred from homology"/>
<dbReference type="GO" id="GO:0007095">
    <property type="term" value="P:mitotic G2 DNA damage checkpoint signaling"/>
    <property type="evidence" value="ECO:0007669"/>
    <property type="project" value="InterPro"/>
</dbReference>
<reference evidence="11" key="1">
    <citation type="submission" date="2023-04" db="EMBL/GenBank/DDBJ databases">
        <title>Black Yeasts Isolated from many extreme environments.</title>
        <authorList>
            <person name="Coleine C."/>
            <person name="Stajich J.E."/>
            <person name="Selbmann L."/>
        </authorList>
    </citation>
    <scope>NUCLEOTIDE SEQUENCE</scope>
    <source>
        <strain evidence="11">CCFEE 5312</strain>
    </source>
</reference>
<evidence type="ECO:0000256" key="5">
    <source>
        <dbReference type="ARBA" id="ARBA00023204"/>
    </source>
</evidence>
<name>A0AAJ0LWL1_9PEZI</name>
<dbReference type="InterPro" id="IPR040227">
    <property type="entry name" value="Nibrin-rel"/>
</dbReference>
<evidence type="ECO:0000256" key="9">
    <source>
        <dbReference type="SAM" id="MobiDB-lite"/>
    </source>
</evidence>
<dbReference type="CDD" id="cd22667">
    <property type="entry name" value="FHA_NBN"/>
    <property type="match status" value="1"/>
</dbReference>
<keyword evidence="6" id="KW-0539">Nucleus</keyword>
<dbReference type="AlphaFoldDB" id="A0AAJ0LWL1"/>
<dbReference type="Pfam" id="PF16508">
    <property type="entry name" value="NIBRIN_BRCT_II"/>
    <property type="match status" value="1"/>
</dbReference>
<dbReference type="PANTHER" id="PTHR12162:SF0">
    <property type="entry name" value="NIBRIN"/>
    <property type="match status" value="1"/>
</dbReference>
<evidence type="ECO:0000256" key="4">
    <source>
        <dbReference type="ARBA" id="ARBA00022763"/>
    </source>
</evidence>
<feature type="region of interest" description="Disordered" evidence="9">
    <location>
        <begin position="643"/>
        <end position="685"/>
    </location>
</feature>
<feature type="compositionally biased region" description="Polar residues" evidence="9">
    <location>
        <begin position="503"/>
        <end position="512"/>
    </location>
</feature>
<evidence type="ECO:0000313" key="12">
    <source>
        <dbReference type="Proteomes" id="UP001271007"/>
    </source>
</evidence>
<evidence type="ECO:0000256" key="6">
    <source>
        <dbReference type="ARBA" id="ARBA00023242"/>
    </source>
</evidence>
<feature type="compositionally biased region" description="Polar residues" evidence="9">
    <location>
        <begin position="434"/>
        <end position="451"/>
    </location>
</feature>
<evidence type="ECO:0000256" key="3">
    <source>
        <dbReference type="ARBA" id="ARBA00022454"/>
    </source>
</evidence>
<evidence type="ECO:0000256" key="1">
    <source>
        <dbReference type="ARBA" id="ARBA00004123"/>
    </source>
</evidence>
<feature type="compositionally biased region" description="Polar residues" evidence="9">
    <location>
        <begin position="404"/>
        <end position="419"/>
    </location>
</feature>
<feature type="region of interest" description="Disordered" evidence="9">
    <location>
        <begin position="578"/>
        <end position="618"/>
    </location>
</feature>
<dbReference type="Gene3D" id="2.60.200.20">
    <property type="match status" value="1"/>
</dbReference>
<dbReference type="Proteomes" id="UP001271007">
    <property type="component" value="Unassembled WGS sequence"/>
</dbReference>
<keyword evidence="3" id="KW-0158">Chromosome</keyword>
<evidence type="ECO:0000256" key="2">
    <source>
        <dbReference type="ARBA" id="ARBA00004286"/>
    </source>
</evidence>
<feature type="domain" description="FHA" evidence="10">
    <location>
        <begin position="24"/>
        <end position="90"/>
    </location>
</feature>
<sequence length="859" mass="96011">MWLLSCHGDHFAGKRFWLRPGTTHLLGRTTGQAENGERIRHIDQKSVSRKHLTIEVVATGAENVTKIFAKSEVKLKDGSKIGTTINGDKINQEEKTLSGGEREAKYTIKLGNYEHLFYLTWRPLVFSLSYTGTKTRQPALAAHREKFQQTGVKVVSEYITNVTTHCVAKKRNTVPVLQALLQGKWLVTDDYVEAVAVLMKRSGPTSESVLEDDFDANWPKEPRYPVPPGKEVNPRDEHYLLPKSERSEIFHNFAFVFLSQTQYDQLLPVVTAGGGKAFPCVVDPDVRNTEDVISFISSVADNKRTDKADPSRATGKGGIVVIRMQEGDEALRKLNEAIDLALNQRSVQQSELLDPILMLDTTSLTGELPEVSQSSAVPGNSRSQSQAYEPPQSRSADVEHSRNRNQPPQEASEPTTSRPHAQRQPPEERRRMRTSNSPAAEQQAPETSQAPEETPPSENAAAVRKRARRVITQSRFKGFDDFDPSQFTKPASQSPEPSFDQPEFSQAQSVQNMDVDEPSQAVQTQQSSRKRAAPSLEEQEKQMMDDMLTGHNTMKRRKLASGVKDEDTVKVVESDRLNAEKSARAKKKAKEMDVMAEITARRKRDEDERKKDEESLREAMNGIDIAELKNLAQVEEMDVPVRERPARGGAAEGGGGDRWDPAWNGRKNFKKFRRQGQRDGDAPRLPRVIVALEEVPKKAHGIGEEYWLTSTSKTKGKGKNQSQSQSQSQSTRQSQRTNLASTVADSSRFQERLKESHREDHDTADIDEILPDEIAGHARDETLEATANANASTAYNSTPSQTLGTDSQRRAAGKRQAAEQTGPPAKKARQSQRAPSSRQPVTIDDDDDDDALKFRRRRK</sequence>
<feature type="compositionally biased region" description="Polar residues" evidence="9">
    <location>
        <begin position="831"/>
        <end position="840"/>
    </location>
</feature>
<feature type="compositionally biased region" description="Low complexity" evidence="9">
    <location>
        <begin position="709"/>
        <end position="738"/>
    </location>
</feature>
<dbReference type="Gene3D" id="3.40.50.10980">
    <property type="entry name" value="Nibrin, BRCT2 domain"/>
    <property type="match status" value="1"/>
</dbReference>